<proteinExistence type="predicted"/>
<sequence length="232" mass="26682">METTDVLSMKGSPDQPLNNTIDLKNGVPDHFNPRVLLERLDIKLCESEIDDRSSDTSNFSKNSLFAQSKDTDFQCNESLYRVSKASVRINLTYTDWFDIHRGVRQRYIDSPWLFNLFMDSCVYDLKEYECELREHELSGKCLMYADGQVILAPSACDLQEMQTKMNYSVKNFRVGSGSQTEITGVELKLEVRAGCVRNLTTPFLDSSPRVALVLESRKDVVRSDMEQNWYLD</sequence>
<keyword evidence="3" id="KW-1185">Reference proteome</keyword>
<feature type="region of interest" description="Disordered" evidence="1">
    <location>
        <begin position="1"/>
        <end position="20"/>
    </location>
</feature>
<dbReference type="Proteomes" id="UP000299102">
    <property type="component" value="Unassembled WGS sequence"/>
</dbReference>
<reference evidence="2 3" key="1">
    <citation type="journal article" date="2019" name="Commun. Biol.">
        <title>The bagworm genome reveals a unique fibroin gene that provides high tensile strength.</title>
        <authorList>
            <person name="Kono N."/>
            <person name="Nakamura H."/>
            <person name="Ohtoshi R."/>
            <person name="Tomita M."/>
            <person name="Numata K."/>
            <person name="Arakawa K."/>
        </authorList>
    </citation>
    <scope>NUCLEOTIDE SEQUENCE [LARGE SCALE GENOMIC DNA]</scope>
</reference>
<name>A0A4C1VL45_EUMVA</name>
<organism evidence="2 3">
    <name type="scientific">Eumeta variegata</name>
    <name type="common">Bagworm moth</name>
    <name type="synonym">Eumeta japonica</name>
    <dbReference type="NCBI Taxonomy" id="151549"/>
    <lineage>
        <taxon>Eukaryota</taxon>
        <taxon>Metazoa</taxon>
        <taxon>Ecdysozoa</taxon>
        <taxon>Arthropoda</taxon>
        <taxon>Hexapoda</taxon>
        <taxon>Insecta</taxon>
        <taxon>Pterygota</taxon>
        <taxon>Neoptera</taxon>
        <taxon>Endopterygota</taxon>
        <taxon>Lepidoptera</taxon>
        <taxon>Glossata</taxon>
        <taxon>Ditrysia</taxon>
        <taxon>Tineoidea</taxon>
        <taxon>Psychidae</taxon>
        <taxon>Oiketicinae</taxon>
        <taxon>Eumeta</taxon>
    </lineage>
</organism>
<evidence type="ECO:0008006" key="4">
    <source>
        <dbReference type="Google" id="ProtNLM"/>
    </source>
</evidence>
<evidence type="ECO:0000256" key="1">
    <source>
        <dbReference type="SAM" id="MobiDB-lite"/>
    </source>
</evidence>
<accession>A0A4C1VL45</accession>
<evidence type="ECO:0000313" key="2">
    <source>
        <dbReference type="EMBL" id="GBP39230.1"/>
    </source>
</evidence>
<evidence type="ECO:0000313" key="3">
    <source>
        <dbReference type="Proteomes" id="UP000299102"/>
    </source>
</evidence>
<gene>
    <name evidence="2" type="ORF">EVAR_22634_1</name>
</gene>
<dbReference type="AlphaFoldDB" id="A0A4C1VL45"/>
<comment type="caution">
    <text evidence="2">The sequence shown here is derived from an EMBL/GenBank/DDBJ whole genome shotgun (WGS) entry which is preliminary data.</text>
</comment>
<dbReference type="OrthoDB" id="8775810at2759"/>
<protein>
    <recommendedName>
        <fullName evidence="4">Reverse transcriptase domain-containing protein</fullName>
    </recommendedName>
</protein>
<dbReference type="EMBL" id="BGZK01000362">
    <property type="protein sequence ID" value="GBP39230.1"/>
    <property type="molecule type" value="Genomic_DNA"/>
</dbReference>